<dbReference type="EC" id="3.4.11.-" evidence="10"/>
<dbReference type="RefSeq" id="WP_038262071.1">
    <property type="nucleotide sequence ID" value="NZ_FSRH01000009.1"/>
</dbReference>
<evidence type="ECO:0000256" key="6">
    <source>
        <dbReference type="ARBA" id="ARBA00022670"/>
    </source>
</evidence>
<dbReference type="GO" id="GO:0006508">
    <property type="term" value="P:proteolysis"/>
    <property type="evidence" value="ECO:0007669"/>
    <property type="project" value="UniProtKB-KW"/>
</dbReference>
<dbReference type="SUPFAM" id="SSF144052">
    <property type="entry name" value="Thermophilic metalloprotease-like"/>
    <property type="match status" value="1"/>
</dbReference>
<comment type="cofactor">
    <cofactor evidence="1">
        <name>Co(2+)</name>
        <dbReference type="ChEBI" id="CHEBI:48828"/>
    </cofactor>
</comment>
<evidence type="ECO:0000256" key="7">
    <source>
        <dbReference type="ARBA" id="ARBA00022723"/>
    </source>
</evidence>
<dbReference type="PRINTS" id="PR00919">
    <property type="entry name" value="THERMOPTASE"/>
</dbReference>
<gene>
    <name evidence="10" type="ORF">CLIT_4c01330</name>
</gene>
<comment type="caution">
    <text evidence="10">The sequence shown here is derived from an EMBL/GenBank/DDBJ whole genome shotgun (WGS) entry which is preliminary data.</text>
</comment>
<name>A0A069RH12_PEPLI</name>
<evidence type="ECO:0000256" key="3">
    <source>
        <dbReference type="ARBA" id="ARBA00001947"/>
    </source>
</evidence>
<dbReference type="PANTHER" id="PTHR34448">
    <property type="entry name" value="AMINOPEPTIDASE"/>
    <property type="match status" value="1"/>
</dbReference>
<dbReference type="PANTHER" id="PTHR34448:SF3">
    <property type="entry name" value="AMINOPEPTIDASE AMPS"/>
    <property type="match status" value="1"/>
</dbReference>
<dbReference type="Pfam" id="PF02073">
    <property type="entry name" value="Peptidase_M29"/>
    <property type="match status" value="1"/>
</dbReference>
<dbReference type="Proteomes" id="UP000027946">
    <property type="component" value="Unassembled WGS sequence"/>
</dbReference>
<comment type="cofactor">
    <cofactor evidence="2">
        <name>Mg(2+)</name>
        <dbReference type="ChEBI" id="CHEBI:18420"/>
    </cofactor>
</comment>
<evidence type="ECO:0000256" key="5">
    <source>
        <dbReference type="ARBA" id="ARBA00022438"/>
    </source>
</evidence>
<dbReference type="MEROPS" id="M29.002"/>
<comment type="cofactor">
    <cofactor evidence="3">
        <name>Zn(2+)</name>
        <dbReference type="ChEBI" id="CHEBI:29105"/>
    </cofactor>
</comment>
<proteinExistence type="inferred from homology"/>
<dbReference type="GO" id="GO:0046872">
    <property type="term" value="F:metal ion binding"/>
    <property type="evidence" value="ECO:0007669"/>
    <property type="project" value="UniProtKB-KW"/>
</dbReference>
<dbReference type="InterPro" id="IPR035097">
    <property type="entry name" value="M29_N-terminal"/>
</dbReference>
<evidence type="ECO:0000313" key="10">
    <source>
        <dbReference type="EMBL" id="KDR96296.1"/>
    </source>
</evidence>
<keyword evidence="8 10" id="KW-0378">Hydrolase</keyword>
<dbReference type="InterPro" id="IPR052170">
    <property type="entry name" value="M29_Exopeptidase"/>
</dbReference>
<evidence type="ECO:0000256" key="1">
    <source>
        <dbReference type="ARBA" id="ARBA00001941"/>
    </source>
</evidence>
<evidence type="ECO:0000256" key="4">
    <source>
        <dbReference type="ARBA" id="ARBA00008236"/>
    </source>
</evidence>
<dbReference type="STRING" id="1121324.CLIT_4c01330"/>
<accession>A0A069RH12</accession>
<organism evidence="10 11">
    <name type="scientific">Peptoclostridium litorale DSM 5388</name>
    <dbReference type="NCBI Taxonomy" id="1121324"/>
    <lineage>
        <taxon>Bacteria</taxon>
        <taxon>Bacillati</taxon>
        <taxon>Bacillota</taxon>
        <taxon>Clostridia</taxon>
        <taxon>Peptostreptococcales</taxon>
        <taxon>Peptoclostridiaceae</taxon>
        <taxon>Peptoclostridium</taxon>
    </lineage>
</organism>
<dbReference type="GO" id="GO:0008237">
    <property type="term" value="F:metallopeptidase activity"/>
    <property type="evidence" value="ECO:0007669"/>
    <property type="project" value="UniProtKB-KW"/>
</dbReference>
<keyword evidence="7" id="KW-0479">Metal-binding</keyword>
<evidence type="ECO:0000256" key="9">
    <source>
        <dbReference type="ARBA" id="ARBA00023049"/>
    </source>
</evidence>
<evidence type="ECO:0000256" key="2">
    <source>
        <dbReference type="ARBA" id="ARBA00001946"/>
    </source>
</evidence>
<dbReference type="OrthoDB" id="9803993at2"/>
<reference evidence="10 11" key="1">
    <citation type="submission" date="2014-03" db="EMBL/GenBank/DDBJ databases">
        <title>Genome sequence of Clostridium litorale W6, DSM 5388.</title>
        <authorList>
            <person name="Poehlein A."/>
            <person name="Jagirdar A."/>
            <person name="Khonsari B."/>
            <person name="Chibani C.M."/>
            <person name="Gutierrez Gutierrez D.A."/>
            <person name="Davydova E."/>
            <person name="Alghaithi H.S."/>
            <person name="Nair K.P."/>
            <person name="Dhamotharan K."/>
            <person name="Chandran L."/>
            <person name="G W."/>
            <person name="Daniel R."/>
        </authorList>
    </citation>
    <scope>NUCLEOTIDE SEQUENCE [LARGE SCALE GENOMIC DNA]</scope>
    <source>
        <strain evidence="10 11">W6</strain>
    </source>
</reference>
<dbReference type="Gene3D" id="3.40.1830.10">
    <property type="entry name" value="Thermophilic metalloprotease (M29)"/>
    <property type="match status" value="1"/>
</dbReference>
<dbReference type="EMBL" id="JJMM01000004">
    <property type="protein sequence ID" value="KDR96296.1"/>
    <property type="molecule type" value="Genomic_DNA"/>
</dbReference>
<keyword evidence="9" id="KW-0482">Metalloprotease</keyword>
<dbReference type="GO" id="GO:0004177">
    <property type="term" value="F:aminopeptidase activity"/>
    <property type="evidence" value="ECO:0007669"/>
    <property type="project" value="UniProtKB-KW"/>
</dbReference>
<keyword evidence="5 10" id="KW-0031">Aminopeptidase</keyword>
<dbReference type="AlphaFoldDB" id="A0A069RH12"/>
<dbReference type="InterPro" id="IPR000787">
    <property type="entry name" value="Peptidase_M29"/>
</dbReference>
<protein>
    <submittedName>
        <fullName evidence="10">Aminopeptidase 2</fullName>
        <ecNumber evidence="10">3.4.11.-</ecNumber>
    </submittedName>
</protein>
<sequence>MYNFSDMVSNYAKLAVEIGVNIQKGQTLVINSPIESAEFVRLVAQHAYDMGAKNVHVEWNDEKLALIKYMSAPDEAFKEFPMWKANGLEEMAKGGAAFLSIYAQDPELLKDVDPERISTAAKTRSQALKAYRDYIMASRVSWSVISIPTAGWAGKVFAGMPEDDAIAKLWDSIFKIVRIDREDPVAEWKKHLENLGEKVEFLNGKKFKKLHFKSSVTDLCVELPKGHVWAGGGEFNPDGVYFVANMPTEEIFTMPLKTGVNGHVKSTKPLNYGGNLIDDFSLTFRDGKIVDFAASKGYEILKKLIETDEGSCYLGEVALVPYDSPISNMDTVFFNTLFDENASCHLAFGMAYPTCIEGGDSMSEEELENAGANKSLVHEDFMIGSSDMDISGETESGEIVAIFKNGNWAF</sequence>
<evidence type="ECO:0000256" key="8">
    <source>
        <dbReference type="ARBA" id="ARBA00022801"/>
    </source>
</evidence>
<comment type="similarity">
    <text evidence="4">Belongs to the peptidase M29 family.</text>
</comment>
<dbReference type="eggNOG" id="COG2309">
    <property type="taxonomic scope" value="Bacteria"/>
</dbReference>
<keyword evidence="11" id="KW-1185">Reference proteome</keyword>
<keyword evidence="6" id="KW-0645">Protease</keyword>
<evidence type="ECO:0000313" key="11">
    <source>
        <dbReference type="Proteomes" id="UP000027946"/>
    </source>
</evidence>